<evidence type="ECO:0000256" key="4">
    <source>
        <dbReference type="ARBA" id="ARBA00023242"/>
    </source>
</evidence>
<feature type="compositionally biased region" description="Polar residues" evidence="6">
    <location>
        <begin position="906"/>
        <end position="942"/>
    </location>
</feature>
<dbReference type="PROSITE" id="PS50102">
    <property type="entry name" value="RRM"/>
    <property type="match status" value="1"/>
</dbReference>
<keyword evidence="2" id="KW-0677">Repeat</keyword>
<evidence type="ECO:0000256" key="1">
    <source>
        <dbReference type="ARBA" id="ARBA00004123"/>
    </source>
</evidence>
<feature type="region of interest" description="Disordered" evidence="6">
    <location>
        <begin position="880"/>
        <end position="1013"/>
    </location>
</feature>
<feature type="compositionally biased region" description="Acidic residues" evidence="6">
    <location>
        <begin position="432"/>
        <end position="490"/>
    </location>
</feature>
<sequence>MAKRRDKKNTPVDRHKVFVRNIRENDVAPLEEEFKKICTKYFFFKNKNNSTKSAICSFKSDREAENFIQKYHNKKIQTSSIKCEFSFRKKYDDKKLISITYRRQKINHLNSIQLYTNCDVDSIVVLSYLKNLFLLNRRLLVNCLDEHDQAERKASPRERGSQGGDGKVPPRGNTQIDKGEGHSEQSTQKSDGDKSDVPSDGDDVQVVAEKKLKEFEEIVLNIEKANRNLDNRTRQKLIEKTSSKNKAVRKNKAISKNKALGKNCFIYTVEFLNLKLAALFYTYINKNNFVNYMEDNVKNWEKKNIFFFHELCYFHKNNRRVIVKNIKRTCHVENLQKLFRHIEKDPSIYIPKKNNKKQGYALVTFSSYQNLKKALLLNKSKVCGSIITVEEDRNPRLLKLLGVQASAAGERSKDGTDDGGRSGDETDREEINEGDTDDEETNEGDTDDEETNEGDTDDEETHEGDTNDEETNDEETNEGDTDDEEADDAEQRDHGKRTRDRTNDVEEGKTLFITNIPMGTTDEEVQSYIAKNISKNYIYIRTCRNNGKKISAFVKLKHKEDADTFLKKIGEYHEEEEDEEEDEENQNDAKNENVIDKFYNMKKKKERMKQILLKDHNSGKNAEILFFKNNYLMIKRAVSKDSLKDKKKFPMEEEKKKKQKNRLQNNIHLVEDNDINNDHLGENIIKRNNNLMEKKKQLLKNKNFLINPCRIYVRNYPASLEQNLFRQLITKYFTPLFMEKHNLKKKEAFKRANEIVKKMKIMKDHTEQKEPTQNEQKNKKLKDKKNSNKNAQNLICFIDINKHEHAKQIIHLLQNRNIYELINEIIYKKKFQTIRKNKNIMYVDYCIEDIRMVHIKKLKEEKFLNHIREKNGAATNSLTKKTIKKKKKKQSRGKRQREKRRLLRMQNENTNVAHVIKSTSSIHVQQSNGTTGQEKKNAQTNGAHKVSATKKKSKLKLKLKEKRLNQGAHSKEAGKKKNGPFQPGEKKENTKKKTSKKLIKKAGKKSATKKDKEIESIQKDVLNFLKKNKK</sequence>
<dbReference type="Gene3D" id="3.30.70.330">
    <property type="match status" value="2"/>
</dbReference>
<feature type="region of interest" description="Disordered" evidence="6">
    <location>
        <begin position="406"/>
        <end position="503"/>
    </location>
</feature>
<feature type="compositionally biased region" description="Basic residues" evidence="6">
    <location>
        <begin position="989"/>
        <end position="1007"/>
    </location>
</feature>
<dbReference type="Pfam" id="PF00076">
    <property type="entry name" value="RRM_1"/>
    <property type="match status" value="1"/>
</dbReference>
<feature type="domain" description="RRM" evidence="7">
    <location>
        <begin position="319"/>
        <end position="394"/>
    </location>
</feature>
<dbReference type="SMART" id="SM00360">
    <property type="entry name" value="RRM"/>
    <property type="match status" value="3"/>
</dbReference>
<dbReference type="GO" id="GO:0005634">
    <property type="term" value="C:nucleus"/>
    <property type="evidence" value="ECO:0007669"/>
    <property type="project" value="UniProtKB-SubCell"/>
</dbReference>
<dbReference type="InterPro" id="IPR051945">
    <property type="entry name" value="RRM_MRD1_RNA_proc_ribogen"/>
</dbReference>
<comment type="subcellular location">
    <subcellularLocation>
        <location evidence="1">Nucleus</location>
    </subcellularLocation>
</comment>
<evidence type="ECO:0000256" key="2">
    <source>
        <dbReference type="ARBA" id="ARBA00022737"/>
    </source>
</evidence>
<evidence type="ECO:0000259" key="7">
    <source>
        <dbReference type="PROSITE" id="PS50102"/>
    </source>
</evidence>
<feature type="compositionally biased region" description="Basic residues" evidence="6">
    <location>
        <begin position="947"/>
        <end position="961"/>
    </location>
</feature>
<dbReference type="InterPro" id="IPR012677">
    <property type="entry name" value="Nucleotide-bd_a/b_plait_sf"/>
</dbReference>
<dbReference type="InterPro" id="IPR000504">
    <property type="entry name" value="RRM_dom"/>
</dbReference>
<dbReference type="GO" id="GO:0003729">
    <property type="term" value="F:mRNA binding"/>
    <property type="evidence" value="ECO:0007669"/>
    <property type="project" value="TreeGrafter"/>
</dbReference>
<dbReference type="VEuPathDB" id="PlasmoDB:PVP01_1342900"/>
<evidence type="ECO:0000313" key="8">
    <source>
        <dbReference type="EMBL" id="SCO69531.1"/>
    </source>
</evidence>
<dbReference type="VEuPathDB" id="PlasmoDB:PVX_086140"/>
<feature type="compositionally biased region" description="Basic and acidic residues" evidence="6">
    <location>
        <begin position="762"/>
        <end position="778"/>
    </location>
</feature>
<feature type="region of interest" description="Disordered" evidence="6">
    <location>
        <begin position="762"/>
        <end position="786"/>
    </location>
</feature>
<dbReference type="AlphaFoldDB" id="A0A1G4H3X5"/>
<accession>A0A1G4H3X5</accession>
<proteinExistence type="predicted"/>
<feature type="compositionally biased region" description="Basic and acidic residues" evidence="6">
    <location>
        <begin position="150"/>
        <end position="160"/>
    </location>
</feature>
<reference evidence="8 9" key="1">
    <citation type="submission" date="2016-07" db="EMBL/GenBank/DDBJ databases">
        <authorList>
            <consortium name="Pathogen Informatics"/>
        </authorList>
    </citation>
    <scope>NUCLEOTIDE SEQUENCE [LARGE SCALE GENOMIC DNA]</scope>
</reference>
<feature type="compositionally biased region" description="Basic residues" evidence="6">
    <location>
        <begin position="881"/>
        <end position="903"/>
    </location>
</feature>
<dbReference type="PANTHER" id="PTHR48039:SF5">
    <property type="entry name" value="RNA-BINDING PROTEIN 28"/>
    <property type="match status" value="1"/>
</dbReference>
<dbReference type="VEuPathDB" id="PlasmoDB:PVPAM_130058000"/>
<dbReference type="InterPro" id="IPR035979">
    <property type="entry name" value="RBD_domain_sf"/>
</dbReference>
<dbReference type="VEuPathDB" id="PlasmoDB:PVW1_130049500"/>
<evidence type="ECO:0000256" key="3">
    <source>
        <dbReference type="ARBA" id="ARBA00022884"/>
    </source>
</evidence>
<evidence type="ECO:0000256" key="6">
    <source>
        <dbReference type="SAM" id="MobiDB-lite"/>
    </source>
</evidence>
<dbReference type="Proteomes" id="UP000196402">
    <property type="component" value="Chromosome 13"/>
</dbReference>
<dbReference type="SUPFAM" id="SSF54928">
    <property type="entry name" value="RNA-binding domain, RBD"/>
    <property type="match status" value="2"/>
</dbReference>
<keyword evidence="4" id="KW-0539">Nucleus</keyword>
<evidence type="ECO:0000256" key="5">
    <source>
        <dbReference type="PROSITE-ProRule" id="PRU00176"/>
    </source>
</evidence>
<name>A0A1G4H3X5_PLAVI</name>
<evidence type="ECO:0000313" key="9">
    <source>
        <dbReference type="Proteomes" id="UP000196402"/>
    </source>
</evidence>
<protein>
    <submittedName>
        <fullName evidence="8">RNA-binding protein, putative</fullName>
    </submittedName>
</protein>
<dbReference type="eggNOG" id="KOG0127">
    <property type="taxonomic scope" value="Eukaryota"/>
</dbReference>
<gene>
    <name evidence="8" type="ORF">PVT01_130047800</name>
</gene>
<feature type="compositionally biased region" description="Basic and acidic residues" evidence="6">
    <location>
        <begin position="410"/>
        <end position="431"/>
    </location>
</feature>
<organism evidence="8 9">
    <name type="scientific">Plasmodium vivax</name>
    <name type="common">malaria parasite P. vivax</name>
    <dbReference type="NCBI Taxonomy" id="5855"/>
    <lineage>
        <taxon>Eukaryota</taxon>
        <taxon>Sar</taxon>
        <taxon>Alveolata</taxon>
        <taxon>Apicomplexa</taxon>
        <taxon>Aconoidasida</taxon>
        <taxon>Haemosporida</taxon>
        <taxon>Plasmodiidae</taxon>
        <taxon>Plasmodium</taxon>
        <taxon>Plasmodium (Plasmodium)</taxon>
    </lineage>
</organism>
<feature type="region of interest" description="Disordered" evidence="6">
    <location>
        <begin position="150"/>
        <end position="201"/>
    </location>
</feature>
<dbReference type="EMBL" id="LT615251">
    <property type="protein sequence ID" value="SCO69531.1"/>
    <property type="molecule type" value="Genomic_DNA"/>
</dbReference>
<keyword evidence="3 5" id="KW-0694">RNA-binding</keyword>
<dbReference type="CDD" id="cd00590">
    <property type="entry name" value="RRM_SF"/>
    <property type="match status" value="2"/>
</dbReference>
<dbReference type="PANTHER" id="PTHR48039">
    <property type="entry name" value="RNA-BINDING MOTIF PROTEIN 14B"/>
    <property type="match status" value="1"/>
</dbReference>